<dbReference type="Proteomes" id="UP000185323">
    <property type="component" value="Segment"/>
</dbReference>
<name>A0A0E3F3Z9_9CAUD</name>
<protein>
    <recommendedName>
        <fullName evidence="1">PKD domain-containing protein</fullName>
    </recommendedName>
</protein>
<dbReference type="InterPro" id="IPR000601">
    <property type="entry name" value="PKD_dom"/>
</dbReference>
<evidence type="ECO:0000313" key="2">
    <source>
        <dbReference type="EMBL" id="AIX20084.1"/>
    </source>
</evidence>
<sequence length="268" mass="26470">MALWGNKDNLQGPTPVTIVGTATSEFWTAAATGIGTIATGTTIVLGDGGSAGFAVIEASLGADLVKVNHLSALAGANAAVYSLQPISLKNDPGYAPTSADGSLGRTQRPVGLSSANMTASADTVWEADHSGWVGVTTYMDNSATPPVMRVKKEVLVAMSGIQTGGREYPGMFSNAAAAVVIGAASVSGSATPVALTPSAYTVSTASATAGDLTYVWSTNDGSATITGGTTTTANIGFSTAGSYNVTCTVSSGTASDSPSADTLAVVAS</sequence>
<accession>A0A0E3F3Z9</accession>
<feature type="domain" description="PKD" evidence="1">
    <location>
        <begin position="204"/>
        <end position="268"/>
    </location>
</feature>
<gene>
    <name evidence="2" type="ORF">Syn7803C7_193</name>
</gene>
<evidence type="ECO:0000313" key="3">
    <source>
        <dbReference type="Proteomes" id="UP000185323"/>
    </source>
</evidence>
<evidence type="ECO:0000259" key="1">
    <source>
        <dbReference type="PROSITE" id="PS50093"/>
    </source>
</evidence>
<dbReference type="EMBL" id="KJ019052">
    <property type="protein sequence ID" value="AIX20084.1"/>
    <property type="molecule type" value="Genomic_DNA"/>
</dbReference>
<dbReference type="PROSITE" id="PS50093">
    <property type="entry name" value="PKD"/>
    <property type="match status" value="1"/>
</dbReference>
<keyword evidence="3" id="KW-1185">Reference proteome</keyword>
<organism evidence="2 3">
    <name type="scientific">Synechococcus phage ACG-2014f_Syn7803C7</name>
    <dbReference type="NCBI Taxonomy" id="2790345"/>
    <lineage>
        <taxon>Viruses</taxon>
        <taxon>Duplodnaviria</taxon>
        <taxon>Heunggongvirae</taxon>
        <taxon>Uroviricota</taxon>
        <taxon>Caudoviricetes</taxon>
        <taxon>Pantevenvirales</taxon>
        <taxon>Kyanoviridae</taxon>
        <taxon>Atlauavirus</taxon>
        <taxon>Atlauavirus acg2014f</taxon>
    </lineage>
</organism>
<dbReference type="SUPFAM" id="SSF49299">
    <property type="entry name" value="PKD domain"/>
    <property type="match status" value="1"/>
</dbReference>
<proteinExistence type="predicted"/>
<reference evidence="2 3" key="1">
    <citation type="submission" date="2013-12" db="EMBL/GenBank/DDBJ databases">
        <title>Ecological redundancy of diverse viral populations within a natural community.</title>
        <authorList>
            <person name="Gregory A.C."/>
            <person name="LaButti K."/>
            <person name="Copeland A."/>
            <person name="Woyke T."/>
            <person name="Sullivan M.B."/>
        </authorList>
    </citation>
    <scope>NUCLEOTIDE SEQUENCE [LARGE SCALE GENOMIC DNA]</scope>
    <source>
        <strain evidence="2">Syn7803C7</strain>
    </source>
</reference>
<dbReference type="InterPro" id="IPR035986">
    <property type="entry name" value="PKD_dom_sf"/>
</dbReference>